<evidence type="ECO:0000313" key="9">
    <source>
        <dbReference type="EMBL" id="MTW09115.1"/>
    </source>
</evidence>
<feature type="domain" description="Cytochrome c" evidence="8">
    <location>
        <begin position="30"/>
        <end position="127"/>
    </location>
</feature>
<dbReference type="Gene3D" id="1.10.760.10">
    <property type="entry name" value="Cytochrome c-like domain"/>
    <property type="match status" value="1"/>
</dbReference>
<accession>A0A6L6QA72</accession>
<dbReference type="OrthoDB" id="9805828at2"/>
<keyword evidence="4" id="KW-0249">Electron transport</keyword>
<evidence type="ECO:0000313" key="10">
    <source>
        <dbReference type="Proteomes" id="UP000472320"/>
    </source>
</evidence>
<protein>
    <submittedName>
        <fullName evidence="9">C-type cytochrome</fullName>
    </submittedName>
</protein>
<reference evidence="9 10" key="1">
    <citation type="submission" date="2019-11" db="EMBL/GenBank/DDBJ databases">
        <title>Type strains purchased from KCTC, JCM and DSMZ.</title>
        <authorList>
            <person name="Lu H."/>
        </authorList>
    </citation>
    <scope>NUCLEOTIDE SEQUENCE [LARGE SCALE GENOMIC DNA]</scope>
    <source>
        <strain evidence="9 10">JCM 31587</strain>
    </source>
</reference>
<keyword evidence="10" id="KW-1185">Reference proteome</keyword>
<dbReference type="PANTHER" id="PTHR11961">
    <property type="entry name" value="CYTOCHROME C"/>
    <property type="match status" value="1"/>
</dbReference>
<keyword evidence="3 6" id="KW-0479">Metal-binding</keyword>
<dbReference type="InterPro" id="IPR002327">
    <property type="entry name" value="Cyt_c_1A/1B"/>
</dbReference>
<dbReference type="GO" id="GO:0020037">
    <property type="term" value="F:heme binding"/>
    <property type="evidence" value="ECO:0007669"/>
    <property type="project" value="InterPro"/>
</dbReference>
<dbReference type="SUPFAM" id="SSF46626">
    <property type="entry name" value="Cytochrome c"/>
    <property type="match status" value="1"/>
</dbReference>
<evidence type="ECO:0000256" key="7">
    <source>
        <dbReference type="SAM" id="SignalP"/>
    </source>
</evidence>
<organism evidence="9 10">
    <name type="scientific">Massilia eburnea</name>
    <dbReference type="NCBI Taxonomy" id="1776165"/>
    <lineage>
        <taxon>Bacteria</taxon>
        <taxon>Pseudomonadati</taxon>
        <taxon>Pseudomonadota</taxon>
        <taxon>Betaproteobacteria</taxon>
        <taxon>Burkholderiales</taxon>
        <taxon>Oxalobacteraceae</taxon>
        <taxon>Telluria group</taxon>
        <taxon>Massilia</taxon>
    </lineage>
</organism>
<keyword evidence="7" id="KW-0732">Signal</keyword>
<feature type="signal peptide" evidence="7">
    <location>
        <begin position="1"/>
        <end position="28"/>
    </location>
</feature>
<keyword evidence="1" id="KW-0813">Transport</keyword>
<dbReference type="InterPro" id="IPR036909">
    <property type="entry name" value="Cyt_c-like_dom_sf"/>
</dbReference>
<dbReference type="Pfam" id="PF00034">
    <property type="entry name" value="Cytochrom_C"/>
    <property type="match status" value="1"/>
</dbReference>
<evidence type="ECO:0000256" key="6">
    <source>
        <dbReference type="PROSITE-ProRule" id="PRU00433"/>
    </source>
</evidence>
<feature type="chain" id="PRO_5026809754" evidence="7">
    <location>
        <begin position="29"/>
        <end position="128"/>
    </location>
</feature>
<gene>
    <name evidence="9" type="ORF">GM658_00740</name>
</gene>
<proteinExistence type="predicted"/>
<evidence type="ECO:0000256" key="4">
    <source>
        <dbReference type="ARBA" id="ARBA00022982"/>
    </source>
</evidence>
<dbReference type="PRINTS" id="PR00604">
    <property type="entry name" value="CYTCHRMECIAB"/>
</dbReference>
<dbReference type="PROSITE" id="PS51007">
    <property type="entry name" value="CYTC"/>
    <property type="match status" value="1"/>
</dbReference>
<evidence type="ECO:0000259" key="8">
    <source>
        <dbReference type="PROSITE" id="PS51007"/>
    </source>
</evidence>
<dbReference type="GO" id="GO:0009055">
    <property type="term" value="F:electron transfer activity"/>
    <property type="evidence" value="ECO:0007669"/>
    <property type="project" value="InterPro"/>
</dbReference>
<keyword evidence="2 6" id="KW-0349">Heme</keyword>
<keyword evidence="5 6" id="KW-0408">Iron</keyword>
<sequence>MPGTNREAKKMRLLQALLILMLPMAARAGGDPAHGQVLYRSQCMACHSVDYNGVGPAHKGVFGRRAGSLANYNYSPALKAAGLVWSETTLEQWLRDPEQLVPGQKMGVMVQSAQERADLIAYLKTLNP</sequence>
<dbReference type="EMBL" id="WNKX01000001">
    <property type="protein sequence ID" value="MTW09115.1"/>
    <property type="molecule type" value="Genomic_DNA"/>
</dbReference>
<evidence type="ECO:0000256" key="2">
    <source>
        <dbReference type="ARBA" id="ARBA00022617"/>
    </source>
</evidence>
<evidence type="ECO:0000256" key="3">
    <source>
        <dbReference type="ARBA" id="ARBA00022723"/>
    </source>
</evidence>
<dbReference type="GO" id="GO:0046872">
    <property type="term" value="F:metal ion binding"/>
    <property type="evidence" value="ECO:0007669"/>
    <property type="project" value="UniProtKB-KW"/>
</dbReference>
<evidence type="ECO:0000256" key="1">
    <source>
        <dbReference type="ARBA" id="ARBA00022448"/>
    </source>
</evidence>
<dbReference type="InterPro" id="IPR009056">
    <property type="entry name" value="Cyt_c-like_dom"/>
</dbReference>
<evidence type="ECO:0000256" key="5">
    <source>
        <dbReference type="ARBA" id="ARBA00023004"/>
    </source>
</evidence>
<dbReference type="AlphaFoldDB" id="A0A6L6QA72"/>
<name>A0A6L6QA72_9BURK</name>
<dbReference type="Proteomes" id="UP000472320">
    <property type="component" value="Unassembled WGS sequence"/>
</dbReference>
<comment type="caution">
    <text evidence="9">The sequence shown here is derived from an EMBL/GenBank/DDBJ whole genome shotgun (WGS) entry which is preliminary data.</text>
</comment>